<dbReference type="EMBL" id="AAWS01000034">
    <property type="protein sequence ID" value="EAY26461.1"/>
    <property type="molecule type" value="Genomic_DNA"/>
</dbReference>
<keyword evidence="2" id="KW-1185">Reference proteome</keyword>
<proteinExistence type="predicted"/>
<name>A1ZT71_MICM2</name>
<organism evidence="1 2">
    <name type="scientific">Microscilla marina ATCC 23134</name>
    <dbReference type="NCBI Taxonomy" id="313606"/>
    <lineage>
        <taxon>Bacteria</taxon>
        <taxon>Pseudomonadati</taxon>
        <taxon>Bacteroidota</taxon>
        <taxon>Cytophagia</taxon>
        <taxon>Cytophagales</taxon>
        <taxon>Microscillaceae</taxon>
        <taxon>Microscilla</taxon>
    </lineage>
</organism>
<reference evidence="1 2" key="1">
    <citation type="submission" date="2007-01" db="EMBL/GenBank/DDBJ databases">
        <authorList>
            <person name="Haygood M."/>
            <person name="Podell S."/>
            <person name="Anderson C."/>
            <person name="Hopkinson B."/>
            <person name="Roe K."/>
            <person name="Barbeau K."/>
            <person name="Gaasterland T."/>
            <person name="Ferriera S."/>
            <person name="Johnson J."/>
            <person name="Kravitz S."/>
            <person name="Beeson K."/>
            <person name="Sutton G."/>
            <person name="Rogers Y.-H."/>
            <person name="Friedman R."/>
            <person name="Frazier M."/>
            <person name="Venter J.C."/>
        </authorList>
    </citation>
    <scope>NUCLEOTIDE SEQUENCE [LARGE SCALE GENOMIC DNA]</scope>
    <source>
        <strain evidence="1 2">ATCC 23134</strain>
    </source>
</reference>
<evidence type="ECO:0000313" key="2">
    <source>
        <dbReference type="Proteomes" id="UP000004095"/>
    </source>
</evidence>
<dbReference type="AlphaFoldDB" id="A1ZT71"/>
<protein>
    <submittedName>
        <fullName evidence="1">Uncharacterized protein</fullName>
    </submittedName>
</protein>
<accession>A1ZT71</accession>
<evidence type="ECO:0000313" key="1">
    <source>
        <dbReference type="EMBL" id="EAY26461.1"/>
    </source>
</evidence>
<sequence>MVKTHNRGGEGVFWVNLLWYLLQKFRKNEGKKFTNFEQPT</sequence>
<comment type="caution">
    <text evidence="1">The sequence shown here is derived from an EMBL/GenBank/DDBJ whole genome shotgun (WGS) entry which is preliminary data.</text>
</comment>
<gene>
    <name evidence="1" type="ORF">M23134_07056</name>
</gene>
<dbReference type="Proteomes" id="UP000004095">
    <property type="component" value="Unassembled WGS sequence"/>
</dbReference>